<evidence type="ECO:0000313" key="6">
    <source>
        <dbReference type="EMBL" id="MDT2690710.1"/>
    </source>
</evidence>
<dbReference type="CDD" id="cd00502">
    <property type="entry name" value="DHQase_I"/>
    <property type="match status" value="1"/>
</dbReference>
<evidence type="ECO:0000313" key="10">
    <source>
        <dbReference type="Proteomes" id="UP000516696"/>
    </source>
</evidence>
<dbReference type="GO" id="GO:0009073">
    <property type="term" value="P:aromatic amino acid family biosynthetic process"/>
    <property type="evidence" value="ECO:0007669"/>
    <property type="project" value="UniProtKB-KW"/>
</dbReference>
<dbReference type="EMBL" id="CP050485">
    <property type="protein sequence ID" value="QOG26836.1"/>
    <property type="molecule type" value="Genomic_DNA"/>
</dbReference>
<evidence type="ECO:0000256" key="1">
    <source>
        <dbReference type="ARBA" id="ARBA00001864"/>
    </source>
</evidence>
<feature type="active site" description="Schiff-base intermediate with substrate" evidence="5">
    <location>
        <position position="168"/>
    </location>
</feature>
<protein>
    <recommendedName>
        <fullName evidence="5">3-dehydroquinate dehydratase</fullName>
        <shortName evidence="5">3-dehydroquinase</shortName>
        <ecNumber evidence="5">4.2.1.10</ecNumber>
    </recommendedName>
    <alternativeName>
        <fullName evidence="5">Type I DHQase</fullName>
    </alternativeName>
    <alternativeName>
        <fullName evidence="5">Type I dehydroquinase</fullName>
        <shortName evidence="5">DHQ1</shortName>
    </alternativeName>
</protein>
<accession>A0A376GY89</accession>
<dbReference type="Proteomes" id="UP001183682">
    <property type="component" value="Unassembled WGS sequence"/>
</dbReference>
<keyword evidence="3 5" id="KW-0456">Lyase</keyword>
<gene>
    <name evidence="5 8" type="primary">aroD</name>
    <name evidence="7" type="ORF">EGM181_05985</name>
    <name evidence="8" type="ORF">NCTC12360_01465</name>
    <name evidence="6" type="ORF">P7E30_10925</name>
</gene>
<feature type="binding site" evidence="5">
    <location>
        <position position="229"/>
    </location>
    <ligand>
        <name>3-dehydroquinate</name>
        <dbReference type="ChEBI" id="CHEBI:32364"/>
    </ligand>
</feature>
<dbReference type="EMBL" id="UFYW01000001">
    <property type="protein sequence ID" value="STD83006.1"/>
    <property type="molecule type" value="Genomic_DNA"/>
</dbReference>
<dbReference type="InterPro" id="IPR050146">
    <property type="entry name" value="Type-I_3-dehydroquinase"/>
</dbReference>
<dbReference type="UniPathway" id="UPA00053">
    <property type="reaction ID" value="UER00086"/>
</dbReference>
<comment type="caution">
    <text evidence="5">Lacks conserved residue(s) required for the propagation of feature annotation.</text>
</comment>
<keyword evidence="9" id="KW-1185">Reference proteome</keyword>
<evidence type="ECO:0000256" key="5">
    <source>
        <dbReference type="HAMAP-Rule" id="MF_00214"/>
    </source>
</evidence>
<dbReference type="RefSeq" id="WP_060815281.1">
    <property type="nucleotide sequence ID" value="NZ_BSYC01000002.1"/>
</dbReference>
<evidence type="ECO:0000313" key="7">
    <source>
        <dbReference type="EMBL" id="QOG26836.1"/>
    </source>
</evidence>
<dbReference type="GO" id="GO:0046279">
    <property type="term" value="P:3,4-dihydroxybenzoate biosynthetic process"/>
    <property type="evidence" value="ECO:0007669"/>
    <property type="project" value="UniProtKB-ARBA"/>
</dbReference>
<dbReference type="HAMAP" id="MF_00214">
    <property type="entry name" value="AroD"/>
    <property type="match status" value="1"/>
</dbReference>
<organism evidence="8 9">
    <name type="scientific">Enterococcus gallinarum</name>
    <dbReference type="NCBI Taxonomy" id="1353"/>
    <lineage>
        <taxon>Bacteria</taxon>
        <taxon>Bacillati</taxon>
        <taxon>Bacillota</taxon>
        <taxon>Bacilli</taxon>
        <taxon>Lactobacillales</taxon>
        <taxon>Enterococcaceae</taxon>
        <taxon>Enterococcus</taxon>
    </lineage>
</organism>
<dbReference type="OrthoDB" id="9813659at2"/>
<reference evidence="8 9" key="1">
    <citation type="submission" date="2018-06" db="EMBL/GenBank/DDBJ databases">
        <authorList>
            <consortium name="Pathogen Informatics"/>
            <person name="Doyle S."/>
        </authorList>
    </citation>
    <scope>NUCLEOTIDE SEQUENCE [LARGE SCALE GENOMIC DNA]</scope>
    <source>
        <strain evidence="8 9">NCTC12360</strain>
    </source>
</reference>
<dbReference type="EC" id="4.2.1.10" evidence="5"/>
<dbReference type="Proteomes" id="UP000254807">
    <property type="component" value="Unassembled WGS sequence"/>
</dbReference>
<comment type="pathway">
    <text evidence="5">Metabolic intermediate biosynthesis; chorismate biosynthesis; chorismate from D-erythrose 4-phosphate and phosphoenolpyruvate: step 3/7.</text>
</comment>
<evidence type="ECO:0000313" key="9">
    <source>
        <dbReference type="Proteomes" id="UP000254807"/>
    </source>
</evidence>
<sequence length="253" mass="28182">MVQVKSIELDGKHPRICVPLTGTTNEEIIKQALAAETSDAEIIEWRADYYKKVDSLSDVLDVLSHVRTTLKSKVFLFTFRTIEEGGQIPFTLTQYKHLCLGVAESGLIDMIDVELEKAEFLGRNFIQKIKEHQVKLVLSSHDFDKTPEDAVLILKIGIMNQFGADIGKLAMMPHNVQDVLRLMGIINKARGFNQLPLAVMSMGNLGKISRVSGSLIDSVMTFAALDQASAPGQIPVERMKDYLAEFSIETMKN</sequence>
<proteinExistence type="inferred from homology"/>
<keyword evidence="5" id="KW-0028">Amino-acid biosynthesis</keyword>
<dbReference type="PANTHER" id="PTHR43699">
    <property type="entry name" value="3-DEHYDROQUINATE DEHYDRATASE"/>
    <property type="match status" value="1"/>
</dbReference>
<feature type="binding site" evidence="5">
    <location>
        <position position="210"/>
    </location>
    <ligand>
        <name>3-dehydroquinate</name>
        <dbReference type="ChEBI" id="CHEBI:32364"/>
    </ligand>
</feature>
<feature type="active site" description="Proton donor/acceptor" evidence="5">
    <location>
        <position position="141"/>
    </location>
</feature>
<dbReference type="InterPro" id="IPR001381">
    <property type="entry name" value="DHquinase_I"/>
</dbReference>
<dbReference type="GO" id="GO:0009423">
    <property type="term" value="P:chorismate biosynthetic process"/>
    <property type="evidence" value="ECO:0007669"/>
    <property type="project" value="UniProtKB-UniRule"/>
</dbReference>
<keyword evidence="2 5" id="KW-0057">Aromatic amino acid biosynthesis</keyword>
<reference evidence="6" key="3">
    <citation type="submission" date="2023-03" db="EMBL/GenBank/DDBJ databases">
        <authorList>
            <person name="Shen W."/>
            <person name="Cai J."/>
        </authorList>
    </citation>
    <scope>NUCLEOTIDE SEQUENCE</scope>
    <source>
        <strain evidence="6">K69-2</strain>
    </source>
</reference>
<dbReference type="Gene3D" id="3.20.20.70">
    <property type="entry name" value="Aldolase class I"/>
    <property type="match status" value="1"/>
</dbReference>
<comment type="subunit">
    <text evidence="5">Homodimer.</text>
</comment>
<dbReference type="GO" id="GO:0003855">
    <property type="term" value="F:3-dehydroquinate dehydratase activity"/>
    <property type="evidence" value="ECO:0007669"/>
    <property type="project" value="UniProtKB-UniRule"/>
</dbReference>
<dbReference type="EMBL" id="JARPZN010000007">
    <property type="protein sequence ID" value="MDT2690710.1"/>
    <property type="molecule type" value="Genomic_DNA"/>
</dbReference>
<dbReference type="GO" id="GO:0008652">
    <property type="term" value="P:amino acid biosynthetic process"/>
    <property type="evidence" value="ECO:0007669"/>
    <property type="project" value="UniProtKB-KW"/>
</dbReference>
<dbReference type="SUPFAM" id="SSF51569">
    <property type="entry name" value="Aldolase"/>
    <property type="match status" value="1"/>
</dbReference>
<dbReference type="PANTHER" id="PTHR43699:SF1">
    <property type="entry name" value="3-DEHYDROQUINATE DEHYDRATASE"/>
    <property type="match status" value="1"/>
</dbReference>
<dbReference type="FunFam" id="3.20.20.70:FF:000047">
    <property type="entry name" value="3-dehydroquinate dehydratase"/>
    <property type="match status" value="1"/>
</dbReference>
<feature type="binding site" evidence="5">
    <location>
        <begin position="44"/>
        <end position="46"/>
    </location>
    <ligand>
        <name>3-dehydroquinate</name>
        <dbReference type="ChEBI" id="CHEBI:32364"/>
    </ligand>
</feature>
<feature type="binding site" evidence="5">
    <location>
        <position position="233"/>
    </location>
    <ligand>
        <name>3-dehydroquinate</name>
        <dbReference type="ChEBI" id="CHEBI:32364"/>
    </ligand>
</feature>
<dbReference type="AlphaFoldDB" id="A0A376GY89"/>
<comment type="catalytic activity">
    <reaction evidence="1 5">
        <text>3-dehydroquinate = 3-dehydroshikimate + H2O</text>
        <dbReference type="Rhea" id="RHEA:21096"/>
        <dbReference type="ChEBI" id="CHEBI:15377"/>
        <dbReference type="ChEBI" id="CHEBI:16630"/>
        <dbReference type="ChEBI" id="CHEBI:32364"/>
        <dbReference type="EC" id="4.2.1.10"/>
    </reaction>
</comment>
<evidence type="ECO:0000256" key="4">
    <source>
        <dbReference type="ARBA" id="ARBA00023270"/>
    </source>
</evidence>
<dbReference type="NCBIfam" id="TIGR01093">
    <property type="entry name" value="aroD"/>
    <property type="match status" value="1"/>
</dbReference>
<dbReference type="Proteomes" id="UP000516696">
    <property type="component" value="Chromosome"/>
</dbReference>
<dbReference type="Pfam" id="PF01487">
    <property type="entry name" value="DHquinase_I"/>
    <property type="match status" value="1"/>
</dbReference>
<name>A0A376GY89_ENTGA</name>
<evidence type="ECO:0000313" key="8">
    <source>
        <dbReference type="EMBL" id="STD83006.1"/>
    </source>
</evidence>
<reference evidence="7 10" key="2">
    <citation type="submission" date="2020-03" db="EMBL/GenBank/DDBJ databases">
        <title>Characterization of ganglioside-mimicking enterococci.</title>
        <authorList>
            <person name="Patry R.T."/>
            <person name="Nothaft H."/>
            <person name="Bridger R."/>
            <person name="Shajahan A."/>
            <person name="Huynh S."/>
            <person name="Sanchez S."/>
            <person name="Azadi P."/>
            <person name="Cooper K."/>
            <person name="Miller W.G."/>
            <person name="Parker C.T."/>
            <person name="Wells L."/>
            <person name="Szymanski C.M."/>
        </authorList>
    </citation>
    <scope>NUCLEOTIDE SEQUENCE [LARGE SCALE GENOMIC DNA]</scope>
    <source>
        <strain evidence="7 10">EGM181</strain>
    </source>
</reference>
<comment type="similarity">
    <text evidence="5">Belongs to the type-I 3-dehydroquinase family.</text>
</comment>
<evidence type="ECO:0000256" key="2">
    <source>
        <dbReference type="ARBA" id="ARBA00023141"/>
    </source>
</evidence>
<comment type="function">
    <text evidence="5">Involved in the third step of the chorismate pathway, which leads to the biosynthesis of aromatic amino acids. Catalyzes the cis-dehydration of 3-dehydroquinate (DHQ) and introduces the first double bond of the aromatic ring to yield 3-dehydroshikimate.</text>
</comment>
<keyword evidence="4 5" id="KW-0704">Schiff base</keyword>
<dbReference type="InterPro" id="IPR013785">
    <property type="entry name" value="Aldolase_TIM"/>
</dbReference>
<feature type="binding site" evidence="5">
    <location>
        <position position="80"/>
    </location>
    <ligand>
        <name>3-dehydroquinate</name>
        <dbReference type="ChEBI" id="CHEBI:32364"/>
    </ligand>
</feature>
<evidence type="ECO:0000256" key="3">
    <source>
        <dbReference type="ARBA" id="ARBA00023239"/>
    </source>
</evidence>